<dbReference type="AlphaFoldDB" id="S7WWY1"/>
<sequence length="59" mass="6286">MKKVLIILFFSGIGISQLNAQILSVGPKIGISQGDVQVSDGYSGDDSQMGYHVGIFCPR</sequence>
<gene>
    <name evidence="1" type="ORF">ADICYQ_2479</name>
</gene>
<accession>S7WWY1</accession>
<dbReference type="Proteomes" id="UP000014974">
    <property type="component" value="Unassembled WGS sequence"/>
</dbReference>
<name>S7WWY1_9BACT</name>
<comment type="caution">
    <text evidence="1">The sequence shown here is derived from an EMBL/GenBank/DDBJ whole genome shotgun (WGS) entry which is preliminary data.</text>
</comment>
<organism evidence="1 2">
    <name type="scientific">Cyclobacterium qasimii M12-11B</name>
    <dbReference type="NCBI Taxonomy" id="641524"/>
    <lineage>
        <taxon>Bacteria</taxon>
        <taxon>Pseudomonadati</taxon>
        <taxon>Bacteroidota</taxon>
        <taxon>Cytophagia</taxon>
        <taxon>Cytophagales</taxon>
        <taxon>Cyclobacteriaceae</taxon>
        <taxon>Cyclobacterium</taxon>
    </lineage>
</organism>
<dbReference type="EMBL" id="ATNM01000098">
    <property type="protein sequence ID" value="EPR68513.1"/>
    <property type="molecule type" value="Genomic_DNA"/>
</dbReference>
<reference evidence="1 2" key="1">
    <citation type="journal article" date="2013" name="Genome Announc.">
        <title>Draft Genome Sequence of Cyclobacterium qasimii Strain M12-11BT, Isolated from Arctic Marine Sediment.</title>
        <authorList>
            <person name="Shivaji S."/>
            <person name="Ara S."/>
            <person name="Singh A."/>
            <person name="Kumar Pinnaka A."/>
        </authorList>
    </citation>
    <scope>NUCLEOTIDE SEQUENCE [LARGE SCALE GENOMIC DNA]</scope>
    <source>
        <strain evidence="1 2">M12-11B</strain>
    </source>
</reference>
<evidence type="ECO:0000313" key="1">
    <source>
        <dbReference type="EMBL" id="EPR68513.1"/>
    </source>
</evidence>
<evidence type="ECO:0000313" key="2">
    <source>
        <dbReference type="Proteomes" id="UP000014974"/>
    </source>
</evidence>
<proteinExistence type="predicted"/>
<protein>
    <submittedName>
        <fullName evidence="1">Uncharacterized protein</fullName>
    </submittedName>
</protein>
<dbReference type="STRING" id="641524.ADICYQ_2479"/>
<dbReference type="RefSeq" id="WP_020892705.1">
    <property type="nucleotide sequence ID" value="NZ_ATNM01000098.1"/>
</dbReference>